<evidence type="ECO:0000313" key="1">
    <source>
        <dbReference type="EMBL" id="QXM18621.1"/>
    </source>
</evidence>
<reference evidence="2" key="1">
    <citation type="submission" date="2021-05" db="EMBL/GenBank/DDBJ databases">
        <authorList>
            <person name="Kupczok A."/>
            <person name="Weidenbach K."/>
            <person name="Wolf S."/>
            <person name="Fischer M.A."/>
            <person name="Kern T."/>
            <person name="Reetz J."/>
            <person name="Urbanska N."/>
            <person name="Kunzel S."/>
            <person name="Schmitz R.A."/>
            <person name="Rother M."/>
        </authorList>
    </citation>
    <scope>NUCLEOTIDE SEQUENCE [LARGE SCALE GENOMIC DNA]</scope>
</reference>
<keyword evidence="2" id="KW-1185">Reference proteome</keyword>
<protein>
    <submittedName>
        <fullName evidence="1">Uncharacterized protein</fullName>
    </submittedName>
</protein>
<evidence type="ECO:0000313" key="2">
    <source>
        <dbReference type="Proteomes" id="UP000827556"/>
    </source>
</evidence>
<dbReference type="Proteomes" id="UP000827556">
    <property type="component" value="Segment"/>
</dbReference>
<organism evidence="1 2">
    <name type="scientific">Methanoculleus virus Blf4</name>
    <dbReference type="NCBI Taxonomy" id="3070925"/>
    <lineage>
        <taxon>Viruses</taxon>
        <taxon>Duplodnaviria</taxon>
        <taxon>Heunggongvirae</taxon>
        <taxon>Uroviricota</taxon>
        <taxon>Caudoviricetes</taxon>
        <taxon>Pungoviridae</taxon>
        <taxon>Flagovirus</taxon>
        <taxon>Flagovirus limi</taxon>
    </lineage>
</organism>
<dbReference type="EMBL" id="MZ171369">
    <property type="protein sequence ID" value="QXM18621.1"/>
    <property type="molecule type" value="Genomic_DNA"/>
</dbReference>
<proteinExistence type="predicted"/>
<name>A0AA48X4X1_9CAUD</name>
<accession>A0AA48X4X1</accession>
<sequence>MDRSPGARCTICNHSQRVEIDKALVAGVSYRAIARQYGVSREAAGRHKRNGHIAEQIAKVARKKEIKQAEQIAAAVEEKERHEVASVDKLLKIIEALLAECLGMVRGATVGDENTKLRAVREARETAKLLLEVQGELAANPIINITLIETQLNEIRALVLGDLCPACQAVVAQRLKDRKQQKVIDA</sequence>